<dbReference type="SUPFAM" id="SSF56399">
    <property type="entry name" value="ADP-ribosylation"/>
    <property type="match status" value="1"/>
</dbReference>
<protein>
    <recommendedName>
        <fullName evidence="5">UBA domain-containing protein</fullName>
    </recommendedName>
</protein>
<dbReference type="VEuPathDB" id="TrichDB:TVAGG3_0936060"/>
<dbReference type="InterPro" id="IPR051838">
    <property type="entry name" value="ARTD_PARP"/>
</dbReference>
<dbReference type="PROSITE" id="PS50030">
    <property type="entry name" value="UBA"/>
    <property type="match status" value="1"/>
</dbReference>
<evidence type="ECO:0000256" key="2">
    <source>
        <dbReference type="ARBA" id="ARBA00022679"/>
    </source>
</evidence>
<sequence length="519" mass="58964">MSENGEDVEEINLDEDEDVYVPNDTTLNANATILQNIVNNYNLIVYSKPAQLVGCFVRLSIPKSFLPLSIQTVLGFFSSENILDIDFELDGFNWKKKPISLDVSHPIYKKQYIGRVYIESVINKFFSENYKPKQYYKSAVLILSSPGTSDSTLVNKLSNEGYDLIAVENVLKYFNNNYENAQKFLMTGECNENHQHIAFEYNDCPLLYLTLEICEAFLGIYNHCIICGDEIDMPGIKPTTCKKQLCNFTFQELGVGNSLYSEIQRDQNVADLLLTLFACALDDKYYLPCPTEFELTKMKEIFQELPSLKTIMENCQNDNDIQKFIGDEPFNLVKWIILSNRAQIYCLPNTLKPSIFNKDCIMFMTFLSSPQKDENFNKLKSSYGSTFLFHGSHLTRWHSILRNGLVNATGTNMEVNGSKFGPGIYFSRESDVSLPYARNCENKYINSALGRVISLMSLCEVAKTPDLKDQGRVHTLQDANAVIVRFILVNVKGSYDVIATPPIDIPTIKDVLELQKSSN</sequence>
<evidence type="ECO:0000313" key="7">
    <source>
        <dbReference type="Proteomes" id="UP000001542"/>
    </source>
</evidence>
<evidence type="ECO:0000313" key="6">
    <source>
        <dbReference type="EMBL" id="EAY03451.1"/>
    </source>
</evidence>
<dbReference type="InterPro" id="IPR015940">
    <property type="entry name" value="UBA"/>
</dbReference>
<proteinExistence type="predicted"/>
<dbReference type="InterPro" id="IPR012317">
    <property type="entry name" value="Poly(ADP-ribose)pol_cat_dom"/>
</dbReference>
<gene>
    <name evidence="6" type="ORF">TVAG_412550</name>
</gene>
<keyword evidence="2" id="KW-0808">Transferase</keyword>
<organism evidence="6 7">
    <name type="scientific">Trichomonas vaginalis (strain ATCC PRA-98 / G3)</name>
    <dbReference type="NCBI Taxonomy" id="412133"/>
    <lineage>
        <taxon>Eukaryota</taxon>
        <taxon>Metamonada</taxon>
        <taxon>Parabasalia</taxon>
        <taxon>Trichomonadida</taxon>
        <taxon>Trichomonadidae</taxon>
        <taxon>Trichomonas</taxon>
    </lineage>
</organism>
<keyword evidence="1" id="KW-0328">Glycosyltransferase</keyword>
<evidence type="ECO:0000256" key="3">
    <source>
        <dbReference type="ARBA" id="ARBA00022695"/>
    </source>
</evidence>
<dbReference type="STRING" id="5722.A2EV68"/>
<reference evidence="6" key="2">
    <citation type="journal article" date="2007" name="Science">
        <title>Draft genome sequence of the sexually transmitted pathogen Trichomonas vaginalis.</title>
        <authorList>
            <person name="Carlton J.M."/>
            <person name="Hirt R.P."/>
            <person name="Silva J.C."/>
            <person name="Delcher A.L."/>
            <person name="Schatz M."/>
            <person name="Zhao Q."/>
            <person name="Wortman J.R."/>
            <person name="Bidwell S.L."/>
            <person name="Alsmark U.C.M."/>
            <person name="Besteiro S."/>
            <person name="Sicheritz-Ponten T."/>
            <person name="Noel C.J."/>
            <person name="Dacks J.B."/>
            <person name="Foster P.G."/>
            <person name="Simillion C."/>
            <person name="Van de Peer Y."/>
            <person name="Miranda-Saavedra D."/>
            <person name="Barton G.J."/>
            <person name="Westrop G.D."/>
            <person name="Mueller S."/>
            <person name="Dessi D."/>
            <person name="Fiori P.L."/>
            <person name="Ren Q."/>
            <person name="Paulsen I."/>
            <person name="Zhang H."/>
            <person name="Bastida-Corcuera F.D."/>
            <person name="Simoes-Barbosa A."/>
            <person name="Brown M.T."/>
            <person name="Hayes R.D."/>
            <person name="Mukherjee M."/>
            <person name="Okumura C.Y."/>
            <person name="Schneider R."/>
            <person name="Smith A.J."/>
            <person name="Vanacova S."/>
            <person name="Villalvazo M."/>
            <person name="Haas B.J."/>
            <person name="Pertea M."/>
            <person name="Feldblyum T.V."/>
            <person name="Utterback T.R."/>
            <person name="Shu C.L."/>
            <person name="Osoegawa K."/>
            <person name="de Jong P.J."/>
            <person name="Hrdy I."/>
            <person name="Horvathova L."/>
            <person name="Zubacova Z."/>
            <person name="Dolezal P."/>
            <person name="Malik S.B."/>
            <person name="Logsdon J.M. Jr."/>
            <person name="Henze K."/>
            <person name="Gupta A."/>
            <person name="Wang C.C."/>
            <person name="Dunne R.L."/>
            <person name="Upcroft J.A."/>
            <person name="Upcroft P."/>
            <person name="White O."/>
            <person name="Salzberg S.L."/>
            <person name="Tang P."/>
            <person name="Chiu C.-H."/>
            <person name="Lee Y.-S."/>
            <person name="Embley T.M."/>
            <person name="Coombs G.H."/>
            <person name="Mottram J.C."/>
            <person name="Tachezy J."/>
            <person name="Fraser-Liggett C.M."/>
            <person name="Johnson P.J."/>
        </authorList>
    </citation>
    <scope>NUCLEOTIDE SEQUENCE [LARGE SCALE GENOMIC DNA]</scope>
    <source>
        <strain evidence="6">G3</strain>
    </source>
</reference>
<dbReference type="EMBL" id="DS113504">
    <property type="protein sequence ID" value="EAY03451.1"/>
    <property type="molecule type" value="Genomic_DNA"/>
</dbReference>
<dbReference type="VEuPathDB" id="TrichDB:TVAG_412550"/>
<dbReference type="Proteomes" id="UP000001542">
    <property type="component" value="Unassembled WGS sequence"/>
</dbReference>
<dbReference type="RefSeq" id="XP_001315674.1">
    <property type="nucleotide sequence ID" value="XM_001315639.1"/>
</dbReference>
<evidence type="ECO:0000259" key="5">
    <source>
        <dbReference type="PROSITE" id="PS50030"/>
    </source>
</evidence>
<dbReference type="FunFam" id="3.90.228.10:FF:000034">
    <property type="entry name" value="Predicted protein"/>
    <property type="match status" value="1"/>
</dbReference>
<name>A2EV68_TRIV3</name>
<dbReference type="SMR" id="A2EV68"/>
<keyword evidence="3" id="KW-0548">Nucleotidyltransferase</keyword>
<dbReference type="GO" id="GO:0003950">
    <property type="term" value="F:NAD+ poly-ADP-ribosyltransferase activity"/>
    <property type="evidence" value="ECO:0007669"/>
    <property type="project" value="InterPro"/>
</dbReference>
<dbReference type="Pfam" id="PF00644">
    <property type="entry name" value="PARP"/>
    <property type="match status" value="1"/>
</dbReference>
<dbReference type="AlphaFoldDB" id="A2EV68"/>
<feature type="domain" description="UBA" evidence="5">
    <location>
        <begin position="148"/>
        <end position="188"/>
    </location>
</feature>
<dbReference type="InParanoid" id="A2EV68"/>
<accession>A2EV68</accession>
<dbReference type="PANTHER" id="PTHR21328">
    <property type="entry name" value="POLY ADP-RIBOSE POLYMERASE FAMILY, MEMBER PARP"/>
    <property type="match status" value="1"/>
</dbReference>
<dbReference type="eggNOG" id="ENOG502QPRC">
    <property type="taxonomic scope" value="Eukaryota"/>
</dbReference>
<dbReference type="KEGG" id="tva:4761296"/>
<dbReference type="Gene3D" id="3.90.228.10">
    <property type="match status" value="1"/>
</dbReference>
<dbReference type="OrthoDB" id="109543at2759"/>
<reference evidence="6" key="1">
    <citation type="submission" date="2006-10" db="EMBL/GenBank/DDBJ databases">
        <authorList>
            <person name="Amadeo P."/>
            <person name="Zhao Q."/>
            <person name="Wortman J."/>
            <person name="Fraser-Liggett C."/>
            <person name="Carlton J."/>
        </authorList>
    </citation>
    <scope>NUCLEOTIDE SEQUENCE</scope>
    <source>
        <strain evidence="6">G3</strain>
    </source>
</reference>
<keyword evidence="4" id="KW-0520">NAD</keyword>
<dbReference type="GO" id="GO:0016779">
    <property type="term" value="F:nucleotidyltransferase activity"/>
    <property type="evidence" value="ECO:0007669"/>
    <property type="project" value="UniProtKB-KW"/>
</dbReference>
<keyword evidence="7" id="KW-1185">Reference proteome</keyword>
<evidence type="ECO:0000256" key="4">
    <source>
        <dbReference type="ARBA" id="ARBA00023027"/>
    </source>
</evidence>
<evidence type="ECO:0000256" key="1">
    <source>
        <dbReference type="ARBA" id="ARBA00022676"/>
    </source>
</evidence>